<dbReference type="Proteomes" id="UP000767854">
    <property type="component" value="Unassembled WGS sequence"/>
</dbReference>
<evidence type="ECO:0000313" key="17">
    <source>
        <dbReference type="EMBL" id="MBM7560735.1"/>
    </source>
</evidence>
<dbReference type="PRINTS" id="PR00344">
    <property type="entry name" value="BCTRLSENSOR"/>
</dbReference>
<evidence type="ECO:0000256" key="3">
    <source>
        <dbReference type="ARBA" id="ARBA00012438"/>
    </source>
</evidence>
<evidence type="ECO:0000259" key="16">
    <source>
        <dbReference type="PROSITE" id="PS50885"/>
    </source>
</evidence>
<evidence type="ECO:0000256" key="9">
    <source>
        <dbReference type="ARBA" id="ARBA00022777"/>
    </source>
</evidence>
<name>A0ABS2MMW6_9FIRM</name>
<feature type="transmembrane region" description="Helical" evidence="14">
    <location>
        <begin position="150"/>
        <end position="172"/>
    </location>
</feature>
<dbReference type="SUPFAM" id="SSF47384">
    <property type="entry name" value="Homodimeric domain of signal transducing histidine kinase"/>
    <property type="match status" value="1"/>
</dbReference>
<dbReference type="InterPro" id="IPR003660">
    <property type="entry name" value="HAMP_dom"/>
</dbReference>
<dbReference type="Pfam" id="PF02518">
    <property type="entry name" value="HATPase_c"/>
    <property type="match status" value="1"/>
</dbReference>
<evidence type="ECO:0000256" key="12">
    <source>
        <dbReference type="ARBA" id="ARBA00023012"/>
    </source>
</evidence>
<dbReference type="EMBL" id="JAFBDT010000001">
    <property type="protein sequence ID" value="MBM7560735.1"/>
    <property type="molecule type" value="Genomic_DNA"/>
</dbReference>
<dbReference type="InterPro" id="IPR029151">
    <property type="entry name" value="Sensor-like_sf"/>
</dbReference>
<evidence type="ECO:0000313" key="18">
    <source>
        <dbReference type="Proteomes" id="UP000767854"/>
    </source>
</evidence>
<dbReference type="Pfam" id="PF00672">
    <property type="entry name" value="HAMP"/>
    <property type="match status" value="1"/>
</dbReference>
<keyword evidence="13 14" id="KW-0472">Membrane</keyword>
<dbReference type="InterPro" id="IPR003594">
    <property type="entry name" value="HATPase_dom"/>
</dbReference>
<keyword evidence="10" id="KW-0067">ATP-binding</keyword>
<dbReference type="SMART" id="SM00388">
    <property type="entry name" value="HisKA"/>
    <property type="match status" value="1"/>
</dbReference>
<dbReference type="InterPro" id="IPR005467">
    <property type="entry name" value="His_kinase_dom"/>
</dbReference>
<keyword evidence="6" id="KW-0808">Transferase</keyword>
<keyword evidence="7 14" id="KW-0812">Transmembrane</keyword>
<keyword evidence="11 14" id="KW-1133">Transmembrane helix</keyword>
<keyword evidence="12" id="KW-0902">Two-component regulatory system</keyword>
<evidence type="ECO:0000256" key="14">
    <source>
        <dbReference type="SAM" id="Phobius"/>
    </source>
</evidence>
<reference evidence="17 18" key="1">
    <citation type="submission" date="2021-01" db="EMBL/GenBank/DDBJ databases">
        <title>Genomic Encyclopedia of Type Strains, Phase IV (KMG-IV): sequencing the most valuable type-strain genomes for metagenomic binning, comparative biology and taxonomic classification.</title>
        <authorList>
            <person name="Goeker M."/>
        </authorList>
    </citation>
    <scope>NUCLEOTIDE SEQUENCE [LARGE SCALE GENOMIC DNA]</scope>
    <source>
        <strain evidence="17 18">DSM 24436</strain>
    </source>
</reference>
<dbReference type="EC" id="2.7.13.3" evidence="3"/>
<dbReference type="SMART" id="SM00387">
    <property type="entry name" value="HATPase_c"/>
    <property type="match status" value="1"/>
</dbReference>
<dbReference type="InterPro" id="IPR003661">
    <property type="entry name" value="HisK_dim/P_dom"/>
</dbReference>
<dbReference type="InterPro" id="IPR036890">
    <property type="entry name" value="HATPase_C_sf"/>
</dbReference>
<evidence type="ECO:0000259" key="15">
    <source>
        <dbReference type="PROSITE" id="PS50109"/>
    </source>
</evidence>
<dbReference type="CDD" id="cd00082">
    <property type="entry name" value="HisKA"/>
    <property type="match status" value="1"/>
</dbReference>
<comment type="caution">
    <text evidence="17">The sequence shown here is derived from an EMBL/GenBank/DDBJ whole genome shotgun (WGS) entry which is preliminary data.</text>
</comment>
<keyword evidence="9 17" id="KW-0418">Kinase</keyword>
<dbReference type="InterPro" id="IPR050398">
    <property type="entry name" value="HssS/ArlS-like"/>
</dbReference>
<evidence type="ECO:0000256" key="7">
    <source>
        <dbReference type="ARBA" id="ARBA00022692"/>
    </source>
</evidence>
<dbReference type="SUPFAM" id="SSF103190">
    <property type="entry name" value="Sensory domain-like"/>
    <property type="match status" value="1"/>
</dbReference>
<evidence type="ECO:0000256" key="11">
    <source>
        <dbReference type="ARBA" id="ARBA00022989"/>
    </source>
</evidence>
<feature type="domain" description="HAMP" evidence="16">
    <location>
        <begin position="170"/>
        <end position="222"/>
    </location>
</feature>
<keyword evidence="18" id="KW-1185">Reference proteome</keyword>
<gene>
    <name evidence="17" type="ORF">JOC49_000244</name>
</gene>
<dbReference type="PROSITE" id="PS50885">
    <property type="entry name" value="HAMP"/>
    <property type="match status" value="1"/>
</dbReference>
<dbReference type="Gene3D" id="1.10.287.130">
    <property type="match status" value="1"/>
</dbReference>
<sequence length="446" mass="50448">MIVTILIVEDQLIRTNVEKEGQNLELQNHTIATQVAAFVGNINNSYTKQYVDDIIKESSFEYGARILILNLEGEVLIDSYDTLVGSTLDTNEIQSALEGRSESTIYTHESDFVFYCATPIIEQNNLVGISFLSTSANHIFEDVNEIIDHLLFIFTTAVLMSVLISVIFARIISRPIESLTKSVQNITQGKYDTKVDVTSKDEIGELGNAFNMMATKLYQVDERRRKFVSNVSHELRTPMTSMKIVSETLLANSTWEESVYREFLNDIHIEVDRLNNIIDSLLYLVRVEKDDLELDYNMTYVNYLIEWVIKTLKPIADQKNIDLKLVSHNKVQIQLDQEKMQQCLLNIIGNSVKYTPEGGSVTIDLSESKEIVSIKIIDTGIGIPEKDLPFIFDRFYRVDEARARKTGGTGLGLAIAQQIVMLHQGTIEVESQFGIGTTVSIKIPRL</sequence>
<dbReference type="RefSeq" id="WP_204661363.1">
    <property type="nucleotide sequence ID" value="NZ_JAFBDT010000001.1"/>
</dbReference>
<keyword evidence="5" id="KW-0597">Phosphoprotein</keyword>
<dbReference type="CDD" id="cd06225">
    <property type="entry name" value="HAMP"/>
    <property type="match status" value="1"/>
</dbReference>
<keyword evidence="8" id="KW-0547">Nucleotide-binding</keyword>
<comment type="subcellular location">
    <subcellularLocation>
        <location evidence="2">Cell membrane</location>
        <topology evidence="2">Multi-pass membrane protein</topology>
    </subcellularLocation>
</comment>
<dbReference type="Pfam" id="PF00512">
    <property type="entry name" value="HisKA"/>
    <property type="match status" value="1"/>
</dbReference>
<protein>
    <recommendedName>
        <fullName evidence="3">histidine kinase</fullName>
        <ecNumber evidence="3">2.7.13.3</ecNumber>
    </recommendedName>
</protein>
<accession>A0ABS2MMW6</accession>
<dbReference type="Gene3D" id="1.10.8.500">
    <property type="entry name" value="HAMP domain in histidine kinase"/>
    <property type="match status" value="1"/>
</dbReference>
<evidence type="ECO:0000256" key="1">
    <source>
        <dbReference type="ARBA" id="ARBA00000085"/>
    </source>
</evidence>
<dbReference type="SUPFAM" id="SSF158472">
    <property type="entry name" value="HAMP domain-like"/>
    <property type="match status" value="1"/>
</dbReference>
<evidence type="ECO:0000256" key="5">
    <source>
        <dbReference type="ARBA" id="ARBA00022553"/>
    </source>
</evidence>
<dbReference type="SUPFAM" id="SSF55874">
    <property type="entry name" value="ATPase domain of HSP90 chaperone/DNA topoisomerase II/histidine kinase"/>
    <property type="match status" value="1"/>
</dbReference>
<keyword evidence="4" id="KW-1003">Cell membrane</keyword>
<dbReference type="Gene3D" id="3.30.450.20">
    <property type="entry name" value="PAS domain"/>
    <property type="match status" value="1"/>
</dbReference>
<dbReference type="Gene3D" id="3.30.565.10">
    <property type="entry name" value="Histidine kinase-like ATPase, C-terminal domain"/>
    <property type="match status" value="1"/>
</dbReference>
<proteinExistence type="predicted"/>
<dbReference type="PROSITE" id="PS50109">
    <property type="entry name" value="HIS_KIN"/>
    <property type="match status" value="1"/>
</dbReference>
<dbReference type="PANTHER" id="PTHR45528">
    <property type="entry name" value="SENSOR HISTIDINE KINASE CPXA"/>
    <property type="match status" value="1"/>
</dbReference>
<evidence type="ECO:0000256" key="2">
    <source>
        <dbReference type="ARBA" id="ARBA00004651"/>
    </source>
</evidence>
<dbReference type="SMART" id="SM00304">
    <property type="entry name" value="HAMP"/>
    <property type="match status" value="1"/>
</dbReference>
<dbReference type="InterPro" id="IPR036097">
    <property type="entry name" value="HisK_dim/P_sf"/>
</dbReference>
<evidence type="ECO:0000256" key="10">
    <source>
        <dbReference type="ARBA" id="ARBA00022840"/>
    </source>
</evidence>
<dbReference type="InterPro" id="IPR004358">
    <property type="entry name" value="Sig_transdc_His_kin-like_C"/>
</dbReference>
<feature type="domain" description="Histidine kinase" evidence="15">
    <location>
        <begin position="230"/>
        <end position="446"/>
    </location>
</feature>
<evidence type="ECO:0000256" key="13">
    <source>
        <dbReference type="ARBA" id="ARBA00023136"/>
    </source>
</evidence>
<evidence type="ECO:0000256" key="6">
    <source>
        <dbReference type="ARBA" id="ARBA00022679"/>
    </source>
</evidence>
<dbReference type="PANTHER" id="PTHR45528:SF1">
    <property type="entry name" value="SENSOR HISTIDINE KINASE CPXA"/>
    <property type="match status" value="1"/>
</dbReference>
<evidence type="ECO:0000256" key="4">
    <source>
        <dbReference type="ARBA" id="ARBA00022475"/>
    </source>
</evidence>
<organism evidence="17 18">
    <name type="scientific">Fusibacter tunisiensis</name>
    <dbReference type="NCBI Taxonomy" id="1008308"/>
    <lineage>
        <taxon>Bacteria</taxon>
        <taxon>Bacillati</taxon>
        <taxon>Bacillota</taxon>
        <taxon>Clostridia</taxon>
        <taxon>Eubacteriales</taxon>
        <taxon>Eubacteriales Family XII. Incertae Sedis</taxon>
        <taxon>Fusibacter</taxon>
    </lineage>
</organism>
<comment type="catalytic activity">
    <reaction evidence="1">
        <text>ATP + protein L-histidine = ADP + protein N-phospho-L-histidine.</text>
        <dbReference type="EC" id="2.7.13.3"/>
    </reaction>
</comment>
<dbReference type="GO" id="GO:0016301">
    <property type="term" value="F:kinase activity"/>
    <property type="evidence" value="ECO:0007669"/>
    <property type="project" value="UniProtKB-KW"/>
</dbReference>
<evidence type="ECO:0000256" key="8">
    <source>
        <dbReference type="ARBA" id="ARBA00022741"/>
    </source>
</evidence>